<dbReference type="CDD" id="cd05009">
    <property type="entry name" value="SIS_GlmS_GlmD_2"/>
    <property type="match status" value="1"/>
</dbReference>
<evidence type="ECO:0000259" key="1">
    <source>
        <dbReference type="PROSITE" id="PS51464"/>
    </source>
</evidence>
<name>D2TKN0_CITRI</name>
<reference evidence="2 3" key="1">
    <citation type="journal article" date="2010" name="J. Bacteriol.">
        <title>The Citrobacter rodentium genome sequence reveals convergent evolution with human pathogenic Escherichia coli.</title>
        <authorList>
            <person name="Petty N.K."/>
            <person name="Bulgin R."/>
            <person name="Crepin V.F."/>
            <person name="Cerdeno-Tarraga A.M."/>
            <person name="Schroeder G.N."/>
            <person name="Quail M.A."/>
            <person name="Lennard N."/>
            <person name="Corton C."/>
            <person name="Barron A."/>
            <person name="Clark L."/>
            <person name="Toribio A.L."/>
            <person name="Parkhill J."/>
            <person name="Dougan G."/>
            <person name="Frankel G."/>
            <person name="Thomson N.R."/>
        </authorList>
    </citation>
    <scope>NUCLEOTIDE SEQUENCE [LARGE SCALE GENOMIC DNA]</scope>
    <source>
        <strain evidence="2 3">ICC168</strain>
    </source>
</reference>
<dbReference type="KEGG" id="cro:ROD_42951"/>
<dbReference type="Gene3D" id="1.10.10.2240">
    <property type="match status" value="1"/>
</dbReference>
<dbReference type="GO" id="GO:0004360">
    <property type="term" value="F:glutamine-fructose-6-phosphate transaminase (isomerizing) activity"/>
    <property type="evidence" value="ECO:0007669"/>
    <property type="project" value="TreeGrafter"/>
</dbReference>
<dbReference type="AlphaFoldDB" id="D2TKN0"/>
<dbReference type="eggNOG" id="COG2222">
    <property type="taxonomic scope" value="Bacteria"/>
</dbReference>
<dbReference type="GO" id="GO:0097367">
    <property type="term" value="F:carbohydrate derivative binding"/>
    <property type="evidence" value="ECO:0007669"/>
    <property type="project" value="InterPro"/>
</dbReference>
<keyword evidence="3" id="KW-1185">Reference proteome</keyword>
<organism evidence="2 3">
    <name type="scientific">Citrobacter rodentium (strain ICC168)</name>
    <name type="common">Citrobacter freundii biotype 4280</name>
    <dbReference type="NCBI Taxonomy" id="637910"/>
    <lineage>
        <taxon>Bacteria</taxon>
        <taxon>Pseudomonadati</taxon>
        <taxon>Pseudomonadota</taxon>
        <taxon>Gammaproteobacteria</taxon>
        <taxon>Enterobacterales</taxon>
        <taxon>Enterobacteriaceae</taxon>
        <taxon>Citrobacter</taxon>
    </lineage>
</organism>
<keyword evidence="2" id="KW-0378">Hydrolase</keyword>
<dbReference type="Gene3D" id="3.40.50.10490">
    <property type="entry name" value="Glucose-6-phosphate isomerase like protein, domain 1"/>
    <property type="match status" value="1"/>
</dbReference>
<proteinExistence type="predicted"/>
<dbReference type="GO" id="GO:0006047">
    <property type="term" value="P:UDP-N-acetylglucosamine metabolic process"/>
    <property type="evidence" value="ECO:0007669"/>
    <property type="project" value="TreeGrafter"/>
</dbReference>
<evidence type="ECO:0000313" key="2">
    <source>
        <dbReference type="EMBL" id="CBG90992.1"/>
    </source>
</evidence>
<dbReference type="InterPro" id="IPR024713">
    <property type="entry name" value="Fructosamine_deglycase_FrlB"/>
</dbReference>
<dbReference type="InterPro" id="IPR035490">
    <property type="entry name" value="GlmS/FrlB_SIS"/>
</dbReference>
<dbReference type="PANTHER" id="PTHR10937">
    <property type="entry name" value="GLUCOSAMINE--FRUCTOSE-6-PHOSPHATE AMINOTRANSFERASE, ISOMERIZING"/>
    <property type="match status" value="1"/>
</dbReference>
<dbReference type="InterPro" id="IPR035488">
    <property type="entry name" value="FrlB_SIS"/>
</dbReference>
<dbReference type="CDD" id="cd05710">
    <property type="entry name" value="SIS_1"/>
    <property type="match status" value="1"/>
</dbReference>
<sequence length="348" mass="38780">MTIHYQSFVATVFAGSKHAPEGSTMSMKEIVSTILASQADKGGVKHVYYVACGGSYAAFYPAKAFLEKEAKGLTVGLYNSGEFIHNLPSALGENAVVIVASHKGNTPETIKAAELARQYGAPVIGLTWVMDSPLVAHCDYVESYTFGDDKDIAEEKTMKGLLSAVEFLQQTEGYAHYADFQDGLSKINRIVYRACEHVAERAAAFAQNYKDDRVIYTMASGAGYGAAYLQSICIFMEMQWIHSACIHSGEFFHGPFEITDANTPFFFQFSEGSTRPVDERALNFLKKYGRRIEVVDAKELGLSTIKATVIDYFNHSLFNNVYPVYNRALADARQHPLTTRRYMWKVEY</sequence>
<dbReference type="GO" id="GO:0016787">
    <property type="term" value="F:hydrolase activity"/>
    <property type="evidence" value="ECO:0007669"/>
    <property type="project" value="UniProtKB-KW"/>
</dbReference>
<dbReference type="Pfam" id="PF01380">
    <property type="entry name" value="SIS"/>
    <property type="match status" value="1"/>
</dbReference>
<dbReference type="PIRSF" id="PIRSF009290">
    <property type="entry name" value="FrlB"/>
    <property type="match status" value="1"/>
</dbReference>
<dbReference type="SUPFAM" id="SSF53697">
    <property type="entry name" value="SIS domain"/>
    <property type="match status" value="1"/>
</dbReference>
<evidence type="ECO:0000313" key="3">
    <source>
        <dbReference type="Proteomes" id="UP000001889"/>
    </source>
</evidence>
<dbReference type="Gene3D" id="3.40.50.12570">
    <property type="match status" value="1"/>
</dbReference>
<dbReference type="STRING" id="637910.ROD_42951"/>
<dbReference type="InterPro" id="IPR001347">
    <property type="entry name" value="SIS_dom"/>
</dbReference>
<dbReference type="PROSITE" id="PS51464">
    <property type="entry name" value="SIS"/>
    <property type="match status" value="1"/>
</dbReference>
<dbReference type="GO" id="GO:0006487">
    <property type="term" value="P:protein N-linked glycosylation"/>
    <property type="evidence" value="ECO:0007669"/>
    <property type="project" value="TreeGrafter"/>
</dbReference>
<dbReference type="PANTHER" id="PTHR10937:SF14">
    <property type="entry name" value="FRUCTOSELYSINE 6-PHOSPHATE DEGLYCASE"/>
    <property type="match status" value="1"/>
</dbReference>
<dbReference type="GO" id="GO:0006002">
    <property type="term" value="P:fructose 6-phosphate metabolic process"/>
    <property type="evidence" value="ECO:0007669"/>
    <property type="project" value="TreeGrafter"/>
</dbReference>
<dbReference type="EMBL" id="FN543502">
    <property type="protein sequence ID" value="CBG90992.1"/>
    <property type="molecule type" value="Genomic_DNA"/>
</dbReference>
<gene>
    <name evidence="2" type="primary">frlB</name>
    <name evidence="2" type="ordered locus">ROD_42951</name>
</gene>
<protein>
    <submittedName>
        <fullName evidence="2">Fructoselysine 6-phosphate deglycase</fullName>
        <ecNumber evidence="2">3.5.-.-</ecNumber>
    </submittedName>
</protein>
<dbReference type="Proteomes" id="UP000001889">
    <property type="component" value="Chromosome"/>
</dbReference>
<dbReference type="InterPro" id="IPR046348">
    <property type="entry name" value="SIS_dom_sf"/>
</dbReference>
<feature type="domain" description="SIS" evidence="1">
    <location>
        <begin position="35"/>
        <end position="173"/>
    </location>
</feature>
<dbReference type="HOGENOM" id="CLU_012520_3_0_6"/>
<dbReference type="EC" id="3.5.-.-" evidence="2"/>
<accession>D2TKN0</accession>